<dbReference type="Proteomes" id="UP000298663">
    <property type="component" value="Unassembled WGS sequence"/>
</dbReference>
<dbReference type="InterPro" id="IPR045860">
    <property type="entry name" value="Snake_toxin-like_sf"/>
</dbReference>
<feature type="signal peptide" evidence="1">
    <location>
        <begin position="1"/>
        <end position="24"/>
    </location>
</feature>
<dbReference type="PANTHER" id="PTHR34721:SF3">
    <property type="entry name" value="ACTIVIN_RECP DOMAIN-CONTAINING PROTEIN-RELATED"/>
    <property type="match status" value="1"/>
</dbReference>
<dbReference type="AlphaFoldDB" id="A0A4U5MEK9"/>
<gene>
    <name evidence="2" type="ORF">L596_023752</name>
</gene>
<dbReference type="EMBL" id="AZBU02000008">
    <property type="protein sequence ID" value="TKR67630.1"/>
    <property type="molecule type" value="Genomic_DNA"/>
</dbReference>
<sequence length="136" mass="14751">MNQIKLVFVVGLIGLVAVPLFSDALKCHVVEQSPKQNVTENNGNDTCDASVKYCVSILGKDENKKPVIQKGCENTHFLRNYYGVSNSSICEGHKASFKIYHGLLTVTCCQSNFCNGASMASVSVGLAFVALLKYLL</sequence>
<reference evidence="2 3" key="2">
    <citation type="journal article" date="2019" name="G3 (Bethesda)">
        <title>Hybrid Assembly of the Genome of the Entomopathogenic Nematode Steinernema carpocapsae Identifies the X-Chromosome.</title>
        <authorList>
            <person name="Serra L."/>
            <person name="Macchietto M."/>
            <person name="Macias-Munoz A."/>
            <person name="McGill C.J."/>
            <person name="Rodriguez I.M."/>
            <person name="Rodriguez B."/>
            <person name="Murad R."/>
            <person name="Mortazavi A."/>
        </authorList>
    </citation>
    <scope>NUCLEOTIDE SEQUENCE [LARGE SCALE GENOMIC DNA]</scope>
    <source>
        <strain evidence="2 3">ALL</strain>
    </source>
</reference>
<dbReference type="Gene3D" id="2.10.60.10">
    <property type="entry name" value="CD59"/>
    <property type="match status" value="1"/>
</dbReference>
<dbReference type="PANTHER" id="PTHR34721">
    <property type="entry name" value="PROTEIN CBG09734"/>
    <property type="match status" value="1"/>
</dbReference>
<accession>A0A4U5MEK9</accession>
<feature type="chain" id="PRO_5020668094" evidence="1">
    <location>
        <begin position="25"/>
        <end position="136"/>
    </location>
</feature>
<dbReference type="SUPFAM" id="SSF57302">
    <property type="entry name" value="Snake toxin-like"/>
    <property type="match status" value="1"/>
</dbReference>
<proteinExistence type="predicted"/>
<organism evidence="2 3">
    <name type="scientific">Steinernema carpocapsae</name>
    <name type="common">Entomopathogenic nematode</name>
    <dbReference type="NCBI Taxonomy" id="34508"/>
    <lineage>
        <taxon>Eukaryota</taxon>
        <taxon>Metazoa</taxon>
        <taxon>Ecdysozoa</taxon>
        <taxon>Nematoda</taxon>
        <taxon>Chromadorea</taxon>
        <taxon>Rhabditida</taxon>
        <taxon>Tylenchina</taxon>
        <taxon>Panagrolaimomorpha</taxon>
        <taxon>Strongyloidoidea</taxon>
        <taxon>Steinernematidae</taxon>
        <taxon>Steinernema</taxon>
    </lineage>
</organism>
<keyword evidence="1" id="KW-0732">Signal</keyword>
<dbReference type="CDD" id="cd00117">
    <property type="entry name" value="TFP"/>
    <property type="match status" value="1"/>
</dbReference>
<protein>
    <submittedName>
        <fullName evidence="2">Uncharacterized protein</fullName>
    </submittedName>
</protein>
<evidence type="ECO:0000313" key="2">
    <source>
        <dbReference type="EMBL" id="TKR67630.1"/>
    </source>
</evidence>
<keyword evidence="3" id="KW-1185">Reference proteome</keyword>
<evidence type="ECO:0000313" key="3">
    <source>
        <dbReference type="Proteomes" id="UP000298663"/>
    </source>
</evidence>
<comment type="caution">
    <text evidence="2">The sequence shown here is derived from an EMBL/GenBank/DDBJ whole genome shotgun (WGS) entry which is preliminary data.</text>
</comment>
<evidence type="ECO:0000256" key="1">
    <source>
        <dbReference type="SAM" id="SignalP"/>
    </source>
</evidence>
<reference evidence="2 3" key="1">
    <citation type="journal article" date="2015" name="Genome Biol.">
        <title>Comparative genomics of Steinernema reveals deeply conserved gene regulatory networks.</title>
        <authorList>
            <person name="Dillman A.R."/>
            <person name="Macchietto M."/>
            <person name="Porter C.F."/>
            <person name="Rogers A."/>
            <person name="Williams B."/>
            <person name="Antoshechkin I."/>
            <person name="Lee M.M."/>
            <person name="Goodwin Z."/>
            <person name="Lu X."/>
            <person name="Lewis E.E."/>
            <person name="Goodrich-Blair H."/>
            <person name="Stock S.P."/>
            <person name="Adams B.J."/>
            <person name="Sternberg P.W."/>
            <person name="Mortazavi A."/>
        </authorList>
    </citation>
    <scope>NUCLEOTIDE SEQUENCE [LARGE SCALE GENOMIC DNA]</scope>
    <source>
        <strain evidence="2 3">ALL</strain>
    </source>
</reference>
<name>A0A4U5MEK9_STECR</name>